<evidence type="ECO:0000313" key="1">
    <source>
        <dbReference type="EMBL" id="SLM19480.1"/>
    </source>
</evidence>
<gene>
    <name evidence="1" type="ORF">SPIRO4BDMA_50995</name>
</gene>
<dbReference type="EMBL" id="FWDO01000005">
    <property type="protein sequence ID" value="SLM19480.1"/>
    <property type="molecule type" value="Genomic_DNA"/>
</dbReference>
<dbReference type="InterPro" id="IPR027417">
    <property type="entry name" value="P-loop_NTPase"/>
</dbReference>
<organism evidence="1">
    <name type="scientific">uncultured spirochete</name>
    <dbReference type="NCBI Taxonomy" id="156406"/>
    <lineage>
        <taxon>Bacteria</taxon>
        <taxon>Pseudomonadati</taxon>
        <taxon>Spirochaetota</taxon>
        <taxon>Spirochaetia</taxon>
        <taxon>Spirochaetales</taxon>
        <taxon>environmental samples</taxon>
    </lineage>
</organism>
<proteinExistence type="predicted"/>
<name>A0A3P3XT86_9SPIR</name>
<accession>A0A3P3XT86</accession>
<dbReference type="AlphaFoldDB" id="A0A3P3XT86"/>
<sequence>MQPYRIQLVDLTSGDTYLAAQRPKDRKDIPFDFCPESFAHIRENCIRSLDQTTQEIKIQTAQSKTLYIIDETGPLGHERNKGHLEFLKVVLDSALADALVLTVRADLQGVLLSILKKHDIPTADIHLLEIDKQFSMDAQKAASFFIETI</sequence>
<protein>
    <submittedName>
        <fullName evidence="1">Uncharacterized protein</fullName>
    </submittedName>
</protein>
<reference evidence="1" key="1">
    <citation type="submission" date="2017-02" db="EMBL/GenBank/DDBJ databases">
        <authorList>
            <person name="Regsiter A."/>
            <person name="William W."/>
        </authorList>
    </citation>
    <scope>NUCLEOTIDE SEQUENCE</scope>
    <source>
        <strain evidence="1">BdmA 4</strain>
    </source>
</reference>
<dbReference type="Gene3D" id="3.40.50.300">
    <property type="entry name" value="P-loop containing nucleotide triphosphate hydrolases"/>
    <property type="match status" value="1"/>
</dbReference>